<reference evidence="1 2" key="1">
    <citation type="journal article" date="2019" name="Int. J. Syst. Evol. Microbiol.">
        <title>The Global Catalogue of Microorganisms (GCM) 10K type strain sequencing project: providing services to taxonomists for standard genome sequencing and annotation.</title>
        <authorList>
            <consortium name="The Broad Institute Genomics Platform"/>
            <consortium name="The Broad Institute Genome Sequencing Center for Infectious Disease"/>
            <person name="Wu L."/>
            <person name="Ma J."/>
        </authorList>
    </citation>
    <scope>NUCLEOTIDE SEQUENCE [LARGE SCALE GENOMIC DNA]</scope>
    <source>
        <strain evidence="1 2">DT92</strain>
    </source>
</reference>
<evidence type="ECO:0000313" key="1">
    <source>
        <dbReference type="EMBL" id="MFC7135520.1"/>
    </source>
</evidence>
<protein>
    <submittedName>
        <fullName evidence="1">Uncharacterized protein</fullName>
    </submittedName>
</protein>
<evidence type="ECO:0000313" key="2">
    <source>
        <dbReference type="Proteomes" id="UP001596368"/>
    </source>
</evidence>
<dbReference type="AlphaFoldDB" id="A0ABD5XR19"/>
<sequence>MTADGERVADPATVLPAVVSLATDGLVRVGCSRGEARELLAPVRARAETRTAPSVWKRERARAALDDGAPLDEAVVAAQRAYLDRAASDEPFAAWD</sequence>
<accession>A0ABD5XR19</accession>
<dbReference type="Proteomes" id="UP001596368">
    <property type="component" value="Unassembled WGS sequence"/>
</dbReference>
<proteinExistence type="predicted"/>
<comment type="caution">
    <text evidence="1">The sequence shown here is derived from an EMBL/GenBank/DDBJ whole genome shotgun (WGS) entry which is preliminary data.</text>
</comment>
<dbReference type="EMBL" id="JBHSZG010000001">
    <property type="protein sequence ID" value="MFC7135520.1"/>
    <property type="molecule type" value="Genomic_DNA"/>
</dbReference>
<organism evidence="1 2">
    <name type="scientific">Halobaculum litoreum</name>
    <dbReference type="NCBI Taxonomy" id="3031998"/>
    <lineage>
        <taxon>Archaea</taxon>
        <taxon>Methanobacteriati</taxon>
        <taxon>Methanobacteriota</taxon>
        <taxon>Stenosarchaea group</taxon>
        <taxon>Halobacteria</taxon>
        <taxon>Halobacteriales</taxon>
        <taxon>Haloferacaceae</taxon>
        <taxon>Halobaculum</taxon>
    </lineage>
</organism>
<name>A0ABD5XR19_9EURY</name>
<keyword evidence="2" id="KW-1185">Reference proteome</keyword>
<gene>
    <name evidence="1" type="ORF">ACFQRB_00635</name>
</gene>